<dbReference type="GO" id="GO:0046872">
    <property type="term" value="F:metal ion binding"/>
    <property type="evidence" value="ECO:0007669"/>
    <property type="project" value="UniProtKB-KW"/>
</dbReference>
<feature type="domain" description="ATP-grasp" evidence="5">
    <location>
        <begin position="132"/>
        <end position="319"/>
    </location>
</feature>
<dbReference type="GO" id="GO:0005737">
    <property type="term" value="C:cytoplasm"/>
    <property type="evidence" value="ECO:0007669"/>
    <property type="project" value="TreeGrafter"/>
</dbReference>
<dbReference type="PANTHER" id="PTHR21621:SF0">
    <property type="entry name" value="BETA-CITRYLGLUTAMATE SYNTHASE B-RELATED"/>
    <property type="match status" value="1"/>
</dbReference>
<dbReference type="InterPro" id="IPR013651">
    <property type="entry name" value="ATP-grasp_RimK-type"/>
</dbReference>
<dbReference type="AlphaFoldDB" id="A0A1R3V1G1"/>
<dbReference type="InterPro" id="IPR011761">
    <property type="entry name" value="ATP-grasp"/>
</dbReference>
<dbReference type="SUPFAM" id="SSF56059">
    <property type="entry name" value="Glutathione synthetase ATP-binding domain-like"/>
    <property type="match status" value="1"/>
</dbReference>
<keyword evidence="2 4" id="KW-0547">Nucleotide-binding</keyword>
<keyword evidence="3 4" id="KW-0067">ATP-binding</keyword>
<proteinExistence type="predicted"/>
<evidence type="ECO:0000259" key="5">
    <source>
        <dbReference type="PROSITE" id="PS50975"/>
    </source>
</evidence>
<dbReference type="Gene3D" id="3.30.470.20">
    <property type="entry name" value="ATP-grasp fold, B domain"/>
    <property type="match status" value="1"/>
</dbReference>
<dbReference type="GO" id="GO:0005524">
    <property type="term" value="F:ATP binding"/>
    <property type="evidence" value="ECO:0007669"/>
    <property type="project" value="UniProtKB-UniRule"/>
</dbReference>
<dbReference type="PANTHER" id="PTHR21621">
    <property type="entry name" value="RIBOSOMAL PROTEIN S6 MODIFICATION PROTEIN"/>
    <property type="match status" value="1"/>
</dbReference>
<evidence type="ECO:0000313" key="7">
    <source>
        <dbReference type="Proteomes" id="UP000188388"/>
    </source>
</evidence>
<dbReference type="PROSITE" id="PS50975">
    <property type="entry name" value="ATP_GRASP"/>
    <property type="match status" value="1"/>
</dbReference>
<evidence type="ECO:0000256" key="2">
    <source>
        <dbReference type="ARBA" id="ARBA00022741"/>
    </source>
</evidence>
<name>A0A1R3V1G1_9HYPH</name>
<keyword evidence="6" id="KW-0436">Ligase</keyword>
<evidence type="ECO:0000256" key="4">
    <source>
        <dbReference type="PROSITE-ProRule" id="PRU00409"/>
    </source>
</evidence>
<evidence type="ECO:0000256" key="1">
    <source>
        <dbReference type="ARBA" id="ARBA00022723"/>
    </source>
</evidence>
<keyword evidence="1" id="KW-0479">Metal-binding</keyword>
<dbReference type="NCBIfam" id="TIGR00768">
    <property type="entry name" value="rimK_fam"/>
    <property type="match status" value="1"/>
</dbReference>
<accession>A0A1R3V1G1</accession>
<dbReference type="InterPro" id="IPR004666">
    <property type="entry name" value="Rp_bS6_RimK/Lys_biosynth_LsyX"/>
</dbReference>
<protein>
    <submittedName>
        <fullName evidence="6">RimK family alpha-L-glutamate ligase</fullName>
    </submittedName>
</protein>
<keyword evidence="7" id="KW-1185">Reference proteome</keyword>
<sequence>MDWSVIRLPGRLFRLSVYRYPRRDMIPRILIVSDVSDARSKGLAARLEWRGAVVTTVPLAAIAFDTGSPSGLSIPGFDGALPDAVLVRSIAAGSFEAVTRRLGVLHAFGKLSIPVWNSAQAIERCVDKSMTTFLLKNAGLPTPPTFAVEGLAMAEAVARRELPFTPLVLKPLFGAQGRGIRLIETLSDLPAEDEVNAVYYLQHYVPRPGPPFRDFRVFVCAGEVLAMMSRRGDDWITNVNRGAVPELVSGQLSLHGETELAALARAAAAAMSADFAGVDIVPGADGKLLVLEVNSMPAWSGLQSVVAVNIADAIADALLKFLADRPADRPEAAAARPYRLTAPANS</sequence>
<evidence type="ECO:0000313" key="6">
    <source>
        <dbReference type="EMBL" id="SIT53736.1"/>
    </source>
</evidence>
<dbReference type="Proteomes" id="UP000188388">
    <property type="component" value="Unassembled WGS sequence"/>
</dbReference>
<evidence type="ECO:0000256" key="3">
    <source>
        <dbReference type="ARBA" id="ARBA00022840"/>
    </source>
</evidence>
<dbReference type="Gene3D" id="3.40.50.20">
    <property type="match status" value="1"/>
</dbReference>
<dbReference type="STRING" id="1631249.BQ8794_130220"/>
<gene>
    <name evidence="6" type="ORF">BQ8794_130220</name>
</gene>
<reference evidence="7" key="1">
    <citation type="submission" date="2017-01" db="EMBL/GenBank/DDBJ databases">
        <authorList>
            <person name="Brunel B."/>
        </authorList>
    </citation>
    <scope>NUCLEOTIDE SEQUENCE [LARGE SCALE GENOMIC DNA]</scope>
</reference>
<dbReference type="GO" id="GO:0016879">
    <property type="term" value="F:ligase activity, forming carbon-nitrogen bonds"/>
    <property type="evidence" value="ECO:0007669"/>
    <property type="project" value="TreeGrafter"/>
</dbReference>
<dbReference type="Pfam" id="PF08443">
    <property type="entry name" value="RimK"/>
    <property type="match status" value="1"/>
</dbReference>
<organism evidence="6 7">
    <name type="scientific">Mesorhizobium prunaredense</name>
    <dbReference type="NCBI Taxonomy" id="1631249"/>
    <lineage>
        <taxon>Bacteria</taxon>
        <taxon>Pseudomonadati</taxon>
        <taxon>Pseudomonadota</taxon>
        <taxon>Alphaproteobacteria</taxon>
        <taxon>Hyphomicrobiales</taxon>
        <taxon>Phyllobacteriaceae</taxon>
        <taxon>Mesorhizobium</taxon>
    </lineage>
</organism>
<dbReference type="EMBL" id="FTPD01000005">
    <property type="protein sequence ID" value="SIT53736.1"/>
    <property type="molecule type" value="Genomic_DNA"/>
</dbReference>